<accession>A0ACA9RDP1</accession>
<evidence type="ECO:0000313" key="2">
    <source>
        <dbReference type="Proteomes" id="UP000789920"/>
    </source>
</evidence>
<protein>
    <submittedName>
        <fullName evidence="1">21948_t:CDS:1</fullName>
    </submittedName>
</protein>
<feature type="non-terminal residue" evidence="1">
    <location>
        <position position="1"/>
    </location>
</feature>
<sequence length="50" mass="5844">ELARQMKPKLMPRVKKCVSSFVGRKYQNIPLRKLTHDGTWKESEEEIASV</sequence>
<gene>
    <name evidence="1" type="ORF">RPERSI_LOCUS18528</name>
</gene>
<dbReference type="Proteomes" id="UP000789920">
    <property type="component" value="Unassembled WGS sequence"/>
</dbReference>
<keyword evidence="2" id="KW-1185">Reference proteome</keyword>
<organism evidence="1 2">
    <name type="scientific">Racocetra persica</name>
    <dbReference type="NCBI Taxonomy" id="160502"/>
    <lineage>
        <taxon>Eukaryota</taxon>
        <taxon>Fungi</taxon>
        <taxon>Fungi incertae sedis</taxon>
        <taxon>Mucoromycota</taxon>
        <taxon>Glomeromycotina</taxon>
        <taxon>Glomeromycetes</taxon>
        <taxon>Diversisporales</taxon>
        <taxon>Gigasporaceae</taxon>
        <taxon>Racocetra</taxon>
    </lineage>
</organism>
<proteinExistence type="predicted"/>
<name>A0ACA9RDP1_9GLOM</name>
<comment type="caution">
    <text evidence="1">The sequence shown here is derived from an EMBL/GenBank/DDBJ whole genome shotgun (WGS) entry which is preliminary data.</text>
</comment>
<evidence type="ECO:0000313" key="1">
    <source>
        <dbReference type="EMBL" id="CAG8787395.1"/>
    </source>
</evidence>
<feature type="non-terminal residue" evidence="1">
    <location>
        <position position="50"/>
    </location>
</feature>
<reference evidence="1" key="1">
    <citation type="submission" date="2021-06" db="EMBL/GenBank/DDBJ databases">
        <authorList>
            <person name="Kallberg Y."/>
            <person name="Tangrot J."/>
            <person name="Rosling A."/>
        </authorList>
    </citation>
    <scope>NUCLEOTIDE SEQUENCE</scope>
    <source>
        <strain evidence="1">MA461A</strain>
    </source>
</reference>
<dbReference type="EMBL" id="CAJVQC010049288">
    <property type="protein sequence ID" value="CAG8787395.1"/>
    <property type="molecule type" value="Genomic_DNA"/>
</dbReference>